<feature type="compositionally biased region" description="Polar residues" evidence="1">
    <location>
        <begin position="362"/>
        <end position="371"/>
    </location>
</feature>
<name>A0A3R7PJ54_PENVA</name>
<feature type="compositionally biased region" description="Pro residues" evidence="1">
    <location>
        <begin position="133"/>
        <end position="142"/>
    </location>
</feature>
<proteinExistence type="predicted"/>
<reference evidence="2 3" key="2">
    <citation type="submission" date="2019-01" db="EMBL/GenBank/DDBJ databases">
        <title>The decoding of complex shrimp genome reveals the adaptation for benthos swimmer, frequently molting mechanism and breeding impact on genome.</title>
        <authorList>
            <person name="Sun Y."/>
            <person name="Gao Y."/>
            <person name="Yu Y."/>
        </authorList>
    </citation>
    <scope>NUCLEOTIDE SEQUENCE [LARGE SCALE GENOMIC DNA]</scope>
    <source>
        <tissue evidence="2">Muscle</tissue>
    </source>
</reference>
<feature type="region of interest" description="Disordered" evidence="1">
    <location>
        <begin position="460"/>
        <end position="715"/>
    </location>
</feature>
<feature type="compositionally biased region" description="Polar residues" evidence="1">
    <location>
        <begin position="1394"/>
        <end position="1407"/>
    </location>
</feature>
<dbReference type="Proteomes" id="UP000283509">
    <property type="component" value="Unassembled WGS sequence"/>
</dbReference>
<feature type="region of interest" description="Disordered" evidence="1">
    <location>
        <begin position="738"/>
        <end position="898"/>
    </location>
</feature>
<feature type="compositionally biased region" description="Basic and acidic residues" evidence="1">
    <location>
        <begin position="1083"/>
        <end position="1097"/>
    </location>
</feature>
<dbReference type="EMBL" id="QCYY01002706">
    <property type="protein sequence ID" value="ROT68198.1"/>
    <property type="molecule type" value="Genomic_DNA"/>
</dbReference>
<feature type="compositionally biased region" description="Low complexity" evidence="1">
    <location>
        <begin position="694"/>
        <end position="705"/>
    </location>
</feature>
<feature type="compositionally biased region" description="Basic and acidic residues" evidence="1">
    <location>
        <begin position="810"/>
        <end position="842"/>
    </location>
</feature>
<feature type="region of interest" description="Disordered" evidence="1">
    <location>
        <begin position="957"/>
        <end position="1207"/>
    </location>
</feature>
<feature type="compositionally biased region" description="Basic and acidic residues" evidence="1">
    <location>
        <begin position="427"/>
        <end position="440"/>
    </location>
</feature>
<feature type="compositionally biased region" description="Low complexity" evidence="1">
    <location>
        <begin position="1172"/>
        <end position="1193"/>
    </location>
</feature>
<organism evidence="2 3">
    <name type="scientific">Penaeus vannamei</name>
    <name type="common">Whiteleg shrimp</name>
    <name type="synonym">Litopenaeus vannamei</name>
    <dbReference type="NCBI Taxonomy" id="6689"/>
    <lineage>
        <taxon>Eukaryota</taxon>
        <taxon>Metazoa</taxon>
        <taxon>Ecdysozoa</taxon>
        <taxon>Arthropoda</taxon>
        <taxon>Crustacea</taxon>
        <taxon>Multicrustacea</taxon>
        <taxon>Malacostraca</taxon>
        <taxon>Eumalacostraca</taxon>
        <taxon>Eucarida</taxon>
        <taxon>Decapoda</taxon>
        <taxon>Dendrobranchiata</taxon>
        <taxon>Penaeoidea</taxon>
        <taxon>Penaeidae</taxon>
        <taxon>Penaeus</taxon>
    </lineage>
</organism>
<feature type="compositionally biased region" description="Basic residues" evidence="1">
    <location>
        <begin position="1719"/>
        <end position="1732"/>
    </location>
</feature>
<feature type="compositionally biased region" description="Basic and acidic residues" evidence="1">
    <location>
        <begin position="1129"/>
        <end position="1144"/>
    </location>
</feature>
<feature type="compositionally biased region" description="Polar residues" evidence="1">
    <location>
        <begin position="1035"/>
        <end position="1044"/>
    </location>
</feature>
<keyword evidence="3" id="KW-1185">Reference proteome</keyword>
<feature type="compositionally biased region" description="Low complexity" evidence="1">
    <location>
        <begin position="197"/>
        <end position="210"/>
    </location>
</feature>
<feature type="compositionally biased region" description="Basic and acidic residues" evidence="1">
    <location>
        <begin position="667"/>
        <end position="681"/>
    </location>
</feature>
<feature type="compositionally biased region" description="Basic and acidic residues" evidence="1">
    <location>
        <begin position="1045"/>
        <end position="1058"/>
    </location>
</feature>
<feature type="compositionally biased region" description="Basic and acidic residues" evidence="1">
    <location>
        <begin position="781"/>
        <end position="791"/>
    </location>
</feature>
<feature type="compositionally biased region" description="Basic and acidic residues" evidence="1">
    <location>
        <begin position="1289"/>
        <end position="1300"/>
    </location>
</feature>
<feature type="compositionally biased region" description="Polar residues" evidence="1">
    <location>
        <begin position="1457"/>
        <end position="1480"/>
    </location>
</feature>
<feature type="compositionally biased region" description="Basic and acidic residues" evidence="1">
    <location>
        <begin position="1258"/>
        <end position="1273"/>
    </location>
</feature>
<comment type="caution">
    <text evidence="2">The sequence shown here is derived from an EMBL/GenBank/DDBJ whole genome shotgun (WGS) entry which is preliminary data.</text>
</comment>
<feature type="compositionally biased region" description="Low complexity" evidence="1">
    <location>
        <begin position="517"/>
        <end position="526"/>
    </location>
</feature>
<reference evidence="2 3" key="1">
    <citation type="submission" date="2018-04" db="EMBL/GenBank/DDBJ databases">
        <authorList>
            <person name="Zhang X."/>
            <person name="Yuan J."/>
            <person name="Li F."/>
            <person name="Xiang J."/>
        </authorList>
    </citation>
    <scope>NUCLEOTIDE SEQUENCE [LARGE SCALE GENOMIC DNA]</scope>
    <source>
        <tissue evidence="2">Muscle</tissue>
    </source>
</reference>
<evidence type="ECO:0000313" key="3">
    <source>
        <dbReference type="Proteomes" id="UP000283509"/>
    </source>
</evidence>
<feature type="compositionally biased region" description="Gly residues" evidence="1">
    <location>
        <begin position="470"/>
        <end position="484"/>
    </location>
</feature>
<feature type="region of interest" description="Disordered" evidence="1">
    <location>
        <begin position="1587"/>
        <end position="1606"/>
    </location>
</feature>
<feature type="compositionally biased region" description="Low complexity" evidence="1">
    <location>
        <begin position="1301"/>
        <end position="1312"/>
    </location>
</feature>
<feature type="compositionally biased region" description="Basic and acidic residues" evidence="1">
    <location>
        <begin position="1435"/>
        <end position="1444"/>
    </location>
</feature>
<feature type="compositionally biased region" description="Polar residues" evidence="1">
    <location>
        <begin position="1360"/>
        <end position="1379"/>
    </location>
</feature>
<protein>
    <submittedName>
        <fullName evidence="2">Uncharacterized protein</fullName>
    </submittedName>
</protein>
<feature type="compositionally biased region" description="Polar residues" evidence="1">
    <location>
        <begin position="957"/>
        <end position="967"/>
    </location>
</feature>
<evidence type="ECO:0000313" key="2">
    <source>
        <dbReference type="EMBL" id="ROT68198.1"/>
    </source>
</evidence>
<feature type="region of interest" description="Disordered" evidence="1">
    <location>
        <begin position="1"/>
        <end position="23"/>
    </location>
</feature>
<feature type="region of interest" description="Disordered" evidence="1">
    <location>
        <begin position="80"/>
        <end position="112"/>
    </location>
</feature>
<sequence>MEGRPGVSATLPRNRGATLPGYRVGPVRYDVRLAPQDGPGALLPTRRCSEGDLVTTARKNCVLEDGAAVDGVRDAQGHPALRSLVNNGPTTNSLRPSGTSGGTSQEATASPLPLKEAHSLISHKLPVPVVSPLLPPVSPRPPAGRRSFNALPRPWVSPAPQAEQNAASESPDNRGSDSSGVGGRWRLAPTDGVSVHTKSGSDTSSLKLSSNPPEANKSASLWGGARPAPPINSPVDATTFRSEATILVTQCDGTQAARRHSQGSRSPICWRRGVGNLSLLKTAPSNEGEGMGAQRTAAPGAAAGGAVVVEEVRADGLPPPAAKYTCCVAGRSPRQLVPRHATMFSYPGPPRPAIPEEPASAHLTSDQRSAQPPTPPTHAHGRTVQCEVFSGGGGGSVATGGSGHGDRVAPPEPVTPQDNCGAAPSSFRDRTSRRLVRPRPEIPDHLYRRWAALLPSDAGINYKHKPQQEGVGGHGGVGPSGGPVAGPADEGARTLTSPDLSPASGGPPESPDYSVDFSSSSAARFRLGNSTGVLGGGRKEGGRGPPPSRPPRSRQDHLESLRKCTERLKTPSPDKKARADSAPPPDTSSAGKGPESAPPRAKTKGRNNEPRSVVTRHPSLGKSPSLPPQLPSAKDLGDNKPSSPPTLKDQKDVGPQGGAREDEDVFKEDIAKLPPRPRPEPRLGISPRVIPFRSASVSQVDVSSDGPFSSRSSKSPTAIRLYPICTNYYFSNTLPRRKPVVADKEEGRTQDGPELHPPLAAAVSISDMTNVGAKTGSSQPEKLENKSKSESELSAAGLRAGEGGSPKVDILVKDLRDNNNARGKKADFKEEPDGEGKSDKPKHLNVNEIELKRDQKGGNDSKQMASENTKVEMPSHSDKDQGVNKADLEKNTTGSDAKTVQNVIENDSKTDLTKINNEQNLFDGGKNTSACVVDHKDFNVGDIANSKISIEISSETPQKVEINSKSSENVDKERALGNDTQRGSEGDPGGLGLVTSATSLPSHGDVAQTKGSGEGGNSVNNVAGIRTSVGEIPSLQGNVDGPSTSKKDSTTEAPHVSEEGAAVEGSSSAGDVTSSEFVVESGIEGHNDEVSVADRGDVSVLGKDGECEVSGAPPGGEPPNSGGLVPPEDTLKSVHDPQEHKELSNVDPSALSNKISLVHNECPTPKSDIRLAEIPSEEPSSAPRAAAASVGEAKAPHAEGSGSQCTDRRQIECQVLQKEPRLSQCLVIKTGAREGEGDPLGVQGATSECRVMRSRPRLPREDSDGDSGEREPSRATYVTQVSDEGIFEEEIKSQEPRDSSDSSSQDSVGVSQERCEEAVEAAAASATEAPVRTGSRRRRKLTEEGSERSLTFPPPRKGSQADSIGYSSVESNGLRSLATSGGYGDRGSSEEQRSSVSLADSFQSEASQPRDAHQLLIISETRPIDRAERKKKHHSDPSCERRGSTDALLYLSDPHLGNTTSEGEATRTSSKGVVSQASTDSEGRDERGEQPIVGVPRLTPQVMFSGHESDGSDYPPCRTPARNASPIPYLQDSDSGDRSAPRSPLGPRRYSKRPLRGPYGEMLEAEMSKSKSSSTYLTEDSYLRLREAKSCSPRPPSPASPAVMVEGTGRPSLIIPTTRSFDDSAISINYSNTSDRPLRRKISEETDPGATSPVGGTAWESDGEGTLSPPLSIGPIHQRTASSPCKLFSEGGFTSEEEQELEHLGSELASEPRHPGTHEHRHTPDHRHSHKRHRRMCDLTANRSDLAPMAVHGRTLRRESRLNLIRMRGPSTDTLFLFLFLSVSYFPPNARSPHPILPYAVHRDDAHNTVTMVVTQRQPLTLIPRVHRRFVRSDAAADPGIQKGAGHDVLMSLSEQRGTIYTTTNLTRTIHCHPDSFNTAATPSPRTATCKIKVPISYSPPPQPSSLGRCQSPFRIPGTPAPPQMLFPFFKPVAPRGTFLSHILDTFARATSVTSSPPPHTIALTLSPFSYL</sequence>
<feature type="compositionally biased region" description="Basic and acidic residues" evidence="1">
    <location>
        <begin position="553"/>
        <end position="579"/>
    </location>
</feature>
<feature type="compositionally biased region" description="Basic and acidic residues" evidence="1">
    <location>
        <begin position="849"/>
        <end position="859"/>
    </location>
</feature>
<feature type="compositionally biased region" description="Basic and acidic residues" evidence="1">
    <location>
        <begin position="869"/>
        <end position="890"/>
    </location>
</feature>
<feature type="region of interest" description="Disordered" evidence="1">
    <location>
        <begin position="1230"/>
        <end position="1580"/>
    </location>
</feature>
<feature type="compositionally biased region" description="Low complexity" evidence="1">
    <location>
        <begin position="1320"/>
        <end position="1329"/>
    </location>
</feature>
<feature type="compositionally biased region" description="Polar residues" evidence="1">
    <location>
        <begin position="1146"/>
        <end position="1155"/>
    </location>
</feature>
<gene>
    <name evidence="2" type="ORF">C7M84_013650</name>
</gene>
<feature type="compositionally biased region" description="Basic and acidic residues" evidence="1">
    <location>
        <begin position="1701"/>
        <end position="1718"/>
    </location>
</feature>
<feature type="compositionally biased region" description="Polar residues" evidence="1">
    <location>
        <begin position="84"/>
        <end position="108"/>
    </location>
</feature>
<evidence type="ECO:0000256" key="1">
    <source>
        <dbReference type="SAM" id="MobiDB-lite"/>
    </source>
</evidence>
<feature type="compositionally biased region" description="Polar residues" evidence="1">
    <location>
        <begin position="706"/>
        <end position="715"/>
    </location>
</feature>
<feature type="region of interest" description="Disordered" evidence="1">
    <location>
        <begin position="129"/>
        <end position="236"/>
    </location>
</feature>
<accession>A0A3R7PJ54</accession>
<feature type="compositionally biased region" description="Basic and acidic residues" evidence="1">
    <location>
        <begin position="740"/>
        <end position="754"/>
    </location>
</feature>
<dbReference type="OrthoDB" id="4066896at2759"/>
<feature type="region of interest" description="Disordered" evidence="1">
    <location>
        <begin position="1640"/>
        <end position="1732"/>
    </location>
</feature>
<feature type="region of interest" description="Disordered" evidence="1">
    <location>
        <begin position="344"/>
        <end position="440"/>
    </location>
</feature>
<feature type="compositionally biased region" description="Low complexity" evidence="1">
    <location>
        <begin position="1059"/>
        <end position="1072"/>
    </location>
</feature>
<feature type="compositionally biased region" description="Gly residues" evidence="1">
    <location>
        <begin position="390"/>
        <end position="403"/>
    </location>
</feature>